<evidence type="ECO:0000313" key="2">
    <source>
        <dbReference type="EMBL" id="GFM37271.1"/>
    </source>
</evidence>
<protein>
    <submittedName>
        <fullName evidence="2">Antibiotic biosynthesis monooxygenase</fullName>
    </submittedName>
</protein>
<keyword evidence="2" id="KW-0560">Oxidoreductase</keyword>
<organism evidence="2 3">
    <name type="scientific">Desulfovibrio psychrotolerans</name>
    <dbReference type="NCBI Taxonomy" id="415242"/>
    <lineage>
        <taxon>Bacteria</taxon>
        <taxon>Pseudomonadati</taxon>
        <taxon>Thermodesulfobacteriota</taxon>
        <taxon>Desulfovibrionia</taxon>
        <taxon>Desulfovibrionales</taxon>
        <taxon>Desulfovibrionaceae</taxon>
        <taxon>Desulfovibrio</taxon>
    </lineage>
</organism>
<proteinExistence type="predicted"/>
<reference evidence="2 3" key="1">
    <citation type="submission" date="2020-05" db="EMBL/GenBank/DDBJ databases">
        <title>Draft genome sequence of Desulfovibrio psychrotolerans JS1T.</title>
        <authorList>
            <person name="Ueno A."/>
            <person name="Tamazawa S."/>
            <person name="Tamamura S."/>
            <person name="Murakami T."/>
            <person name="Kiyama T."/>
            <person name="Inomata H."/>
            <person name="Amano Y."/>
            <person name="Miyakawa K."/>
            <person name="Tamaki H."/>
            <person name="Naganuma T."/>
            <person name="Kaneko K."/>
        </authorList>
    </citation>
    <scope>NUCLEOTIDE SEQUENCE [LARGE SCALE GENOMIC DNA]</scope>
    <source>
        <strain evidence="2 3">JS1</strain>
    </source>
</reference>
<accession>A0A7J0BVS4</accession>
<name>A0A7J0BVS4_9BACT</name>
<keyword evidence="2" id="KW-0503">Monooxygenase</keyword>
<evidence type="ECO:0000259" key="1">
    <source>
        <dbReference type="PROSITE" id="PS51725"/>
    </source>
</evidence>
<dbReference type="GO" id="GO:0004497">
    <property type="term" value="F:monooxygenase activity"/>
    <property type="evidence" value="ECO:0007669"/>
    <property type="project" value="UniProtKB-KW"/>
</dbReference>
<dbReference type="Gene3D" id="3.30.70.100">
    <property type="match status" value="1"/>
</dbReference>
<feature type="domain" description="ABM" evidence="1">
    <location>
        <begin position="5"/>
        <end position="93"/>
    </location>
</feature>
<dbReference type="PANTHER" id="PTHR33336:SF15">
    <property type="entry name" value="ABM DOMAIN-CONTAINING PROTEIN"/>
    <property type="match status" value="1"/>
</dbReference>
<dbReference type="SUPFAM" id="SSF54909">
    <property type="entry name" value="Dimeric alpha+beta barrel"/>
    <property type="match status" value="1"/>
</dbReference>
<dbReference type="PROSITE" id="PS51725">
    <property type="entry name" value="ABM"/>
    <property type="match status" value="1"/>
</dbReference>
<dbReference type="Proteomes" id="UP000503820">
    <property type="component" value="Unassembled WGS sequence"/>
</dbReference>
<dbReference type="RefSeq" id="WP_174409889.1">
    <property type="nucleotide sequence ID" value="NZ_BLVP01000008.1"/>
</dbReference>
<dbReference type="AlphaFoldDB" id="A0A7J0BVS4"/>
<dbReference type="InterPro" id="IPR011008">
    <property type="entry name" value="Dimeric_a/b-barrel"/>
</dbReference>
<evidence type="ECO:0000313" key="3">
    <source>
        <dbReference type="Proteomes" id="UP000503820"/>
    </source>
</evidence>
<comment type="caution">
    <text evidence="2">The sequence shown here is derived from an EMBL/GenBank/DDBJ whole genome shotgun (WGS) entry which is preliminary data.</text>
</comment>
<dbReference type="InterPro" id="IPR050744">
    <property type="entry name" value="AI-2_Isomerase_LsrG"/>
</dbReference>
<dbReference type="InterPro" id="IPR007138">
    <property type="entry name" value="ABM_dom"/>
</dbReference>
<keyword evidence="3" id="KW-1185">Reference proteome</keyword>
<gene>
    <name evidence="2" type="ORF">DSM19430T_19550</name>
</gene>
<dbReference type="PANTHER" id="PTHR33336">
    <property type="entry name" value="QUINOL MONOOXYGENASE YGIN-RELATED"/>
    <property type="match status" value="1"/>
</dbReference>
<dbReference type="Pfam" id="PF03992">
    <property type="entry name" value="ABM"/>
    <property type="match status" value="1"/>
</dbReference>
<sequence>MTSHVRVTAVLIALPGKSDAVKAAIETVVPHTRKEEGCIQYDPHRCTTDSNKFLFFEEWVSQDHLDAHLHQPHLLAFREKVSGLLAHAPEVLVWKPL</sequence>
<dbReference type="EMBL" id="BLVP01000008">
    <property type="protein sequence ID" value="GFM37271.1"/>
    <property type="molecule type" value="Genomic_DNA"/>
</dbReference>